<name>Q36273_MAIZE</name>
<geneLocation type="mitochondrion" evidence="1"/>
<organism evidence="1">
    <name type="scientific">Zea mays</name>
    <name type="common">Maize</name>
    <dbReference type="NCBI Taxonomy" id="4577"/>
    <lineage>
        <taxon>Eukaryota</taxon>
        <taxon>Viridiplantae</taxon>
        <taxon>Streptophyta</taxon>
        <taxon>Embryophyta</taxon>
        <taxon>Tracheophyta</taxon>
        <taxon>Spermatophyta</taxon>
        <taxon>Magnoliopsida</taxon>
        <taxon>Liliopsida</taxon>
        <taxon>Poales</taxon>
        <taxon>Poaceae</taxon>
        <taxon>PACMAD clade</taxon>
        <taxon>Panicoideae</taxon>
        <taxon>Andropogonodae</taxon>
        <taxon>Andropogoneae</taxon>
        <taxon>Tripsacinae</taxon>
        <taxon>Zea</taxon>
    </lineage>
</organism>
<sequence>MEWLSLLSQVLEGSTYLLVPLHYRSGLTFPRVRSREGA</sequence>
<keyword evidence="1" id="KW-0496">Mitochondrion</keyword>
<dbReference type="PIR" id="T01741">
    <property type="entry name" value="T01741"/>
</dbReference>
<reference evidence="1" key="1">
    <citation type="journal article" date="1987" name="Curr. Genet.">
        <title>Nucleotide sequence and molecular characterization of a maize mitochondrial plasmid-like DNA.</title>
        <authorList>
            <person name="Smith A.G."/>
            <person name="Pring D.R."/>
        </authorList>
    </citation>
    <scope>NUCLEOTIDE SEQUENCE</scope>
</reference>
<accession>Q36273</accession>
<dbReference type="AlphaFoldDB" id="Q36273"/>
<dbReference type="EMBL" id="M36398">
    <property type="protein sequence ID" value="AAA70276.1"/>
    <property type="molecule type" value="Genomic_DNA"/>
</dbReference>
<evidence type="ECO:0000313" key="1">
    <source>
        <dbReference type="EMBL" id="AAA70276.1"/>
    </source>
</evidence>
<protein>
    <submittedName>
        <fullName evidence="1">Uncharacterized protein</fullName>
    </submittedName>
</protein>
<proteinExistence type="predicted"/>